<evidence type="ECO:0000313" key="2">
    <source>
        <dbReference type="EMBL" id="QOY86890.1"/>
    </source>
</evidence>
<reference evidence="2 3" key="1">
    <citation type="submission" date="2020-10" db="EMBL/GenBank/DDBJ databases">
        <title>Complete genome sequence of Paludibaculum fermentans P105T, a facultatively anaerobic acidobacterium capable of dissimilatory Fe(III) reduction.</title>
        <authorList>
            <person name="Dedysh S.N."/>
            <person name="Beletsky A.V."/>
            <person name="Kulichevskaya I.S."/>
            <person name="Mardanov A.V."/>
            <person name="Ravin N.V."/>
        </authorList>
    </citation>
    <scope>NUCLEOTIDE SEQUENCE [LARGE SCALE GENOMIC DNA]</scope>
    <source>
        <strain evidence="2 3">P105</strain>
    </source>
</reference>
<evidence type="ECO:0000256" key="1">
    <source>
        <dbReference type="SAM" id="SignalP"/>
    </source>
</evidence>
<dbReference type="RefSeq" id="WP_194448559.1">
    <property type="nucleotide sequence ID" value="NZ_CP063849.1"/>
</dbReference>
<sequence length="243" mass="25443">MRFIFCVLKLTAAILLASALAFGQAGRWEGTVQAGGQELQIGLDFAKDDKGAWNGTFSQTPPGIRDVPVVELKVEDKTVKFHIVSGSGPEFVCKMGTPTAMNCSLNTPNGAVTFDLKRTGDGKVATQKPSPAVSKVLEGDWEGSLETPQGGLKIVMHFKNQPDGTVKATLDSPIQGATGLAMSEITQKELAVELKVPVVGGSYKGTLNKEGTQITGEWSQGGGTLALVMRKPAPPAPPAAPAK</sequence>
<accession>A0A7S7SKC7</accession>
<dbReference type="Proteomes" id="UP000593892">
    <property type="component" value="Chromosome"/>
</dbReference>
<evidence type="ECO:0000313" key="3">
    <source>
        <dbReference type="Proteomes" id="UP000593892"/>
    </source>
</evidence>
<dbReference type="AlphaFoldDB" id="A0A7S7SKC7"/>
<organism evidence="2 3">
    <name type="scientific">Paludibaculum fermentans</name>
    <dbReference type="NCBI Taxonomy" id="1473598"/>
    <lineage>
        <taxon>Bacteria</taxon>
        <taxon>Pseudomonadati</taxon>
        <taxon>Acidobacteriota</taxon>
        <taxon>Terriglobia</taxon>
        <taxon>Bryobacterales</taxon>
        <taxon>Bryobacteraceae</taxon>
        <taxon>Paludibaculum</taxon>
    </lineage>
</organism>
<name>A0A7S7SKC7_PALFE</name>
<keyword evidence="3" id="KW-1185">Reference proteome</keyword>
<protein>
    <submittedName>
        <fullName evidence="2">Uncharacterized protein</fullName>
    </submittedName>
</protein>
<feature type="chain" id="PRO_5032806744" evidence="1">
    <location>
        <begin position="24"/>
        <end position="243"/>
    </location>
</feature>
<feature type="signal peptide" evidence="1">
    <location>
        <begin position="1"/>
        <end position="23"/>
    </location>
</feature>
<gene>
    <name evidence="2" type="ORF">IRI77_29540</name>
</gene>
<dbReference type="EMBL" id="CP063849">
    <property type="protein sequence ID" value="QOY86890.1"/>
    <property type="molecule type" value="Genomic_DNA"/>
</dbReference>
<keyword evidence="1" id="KW-0732">Signal</keyword>
<proteinExistence type="predicted"/>
<dbReference type="KEGG" id="pfer:IRI77_29540"/>